<accession>A0A3S5A3K9</accession>
<organism evidence="2 3">
    <name type="scientific">Protopolystoma xenopodis</name>
    <dbReference type="NCBI Taxonomy" id="117903"/>
    <lineage>
        <taxon>Eukaryota</taxon>
        <taxon>Metazoa</taxon>
        <taxon>Spiralia</taxon>
        <taxon>Lophotrochozoa</taxon>
        <taxon>Platyhelminthes</taxon>
        <taxon>Monogenea</taxon>
        <taxon>Polyopisthocotylea</taxon>
        <taxon>Polystomatidea</taxon>
        <taxon>Polystomatidae</taxon>
        <taxon>Protopolystoma</taxon>
    </lineage>
</organism>
<dbReference type="EMBL" id="CAAALY010039332">
    <property type="protein sequence ID" value="VEL18923.1"/>
    <property type="molecule type" value="Genomic_DNA"/>
</dbReference>
<gene>
    <name evidence="2" type="ORF">PXEA_LOCUS12363</name>
</gene>
<feature type="region of interest" description="Disordered" evidence="1">
    <location>
        <begin position="1"/>
        <end position="20"/>
    </location>
</feature>
<protein>
    <submittedName>
        <fullName evidence="2">Uncharacterized protein</fullName>
    </submittedName>
</protein>
<reference evidence="2" key="1">
    <citation type="submission" date="2018-11" db="EMBL/GenBank/DDBJ databases">
        <authorList>
            <consortium name="Pathogen Informatics"/>
        </authorList>
    </citation>
    <scope>NUCLEOTIDE SEQUENCE</scope>
</reference>
<name>A0A3S5A3K9_9PLAT</name>
<dbReference type="OrthoDB" id="6253359at2759"/>
<keyword evidence="3" id="KW-1185">Reference proteome</keyword>
<dbReference type="AlphaFoldDB" id="A0A3S5A3K9"/>
<evidence type="ECO:0000256" key="1">
    <source>
        <dbReference type="SAM" id="MobiDB-lite"/>
    </source>
</evidence>
<comment type="caution">
    <text evidence="2">The sequence shown here is derived from an EMBL/GenBank/DDBJ whole genome shotgun (WGS) entry which is preliminary data.</text>
</comment>
<sequence>MSSAPVHPSEFGEESSSPAVLVPKPALFPGKLARLLPQQPPPKPGLVRIGWLQKYSKRGYQPRLALLLADRFVYASRVASSPTLFLKVETVEIYPKLP</sequence>
<dbReference type="Proteomes" id="UP000784294">
    <property type="component" value="Unassembled WGS sequence"/>
</dbReference>
<evidence type="ECO:0000313" key="2">
    <source>
        <dbReference type="EMBL" id="VEL18923.1"/>
    </source>
</evidence>
<proteinExistence type="predicted"/>
<evidence type="ECO:0000313" key="3">
    <source>
        <dbReference type="Proteomes" id="UP000784294"/>
    </source>
</evidence>